<evidence type="ECO:0000313" key="4">
    <source>
        <dbReference type="EMBL" id="KAA5392923.1"/>
    </source>
</evidence>
<reference evidence="6 9" key="1">
    <citation type="submission" date="2018-08" db="EMBL/GenBank/DDBJ databases">
        <title>A genome reference for cultivated species of the human gut microbiota.</title>
        <authorList>
            <person name="Zou Y."/>
            <person name="Xue W."/>
            <person name="Luo G."/>
        </authorList>
    </citation>
    <scope>NUCLEOTIDE SEQUENCE [LARGE SCALE GENOMIC DNA]</scope>
    <source>
        <strain evidence="6 9">AF14-1AC</strain>
    </source>
</reference>
<evidence type="ECO:0000313" key="12">
    <source>
        <dbReference type="Proteomes" id="UP000347681"/>
    </source>
</evidence>
<evidence type="ECO:0000313" key="3">
    <source>
        <dbReference type="EMBL" id="KAA5380407.1"/>
    </source>
</evidence>
<dbReference type="Proteomes" id="UP000283678">
    <property type="component" value="Unassembled WGS sequence"/>
</dbReference>
<reference evidence="12 13" key="2">
    <citation type="journal article" date="2019" name="Nat. Med.">
        <title>A library of human gut bacterial isolates paired with longitudinal multiomics data enables mechanistic microbiome research.</title>
        <authorList>
            <person name="Poyet M."/>
            <person name="Groussin M."/>
            <person name="Gibbons S.M."/>
            <person name="Avila-Pacheco J."/>
            <person name="Jiang X."/>
            <person name="Kearney S.M."/>
            <person name="Perrotta A.R."/>
            <person name="Berdy B."/>
            <person name="Zhao S."/>
            <person name="Lieberman T.D."/>
            <person name="Swanson P.K."/>
            <person name="Smith M."/>
            <person name="Roesemann S."/>
            <person name="Alexander J.E."/>
            <person name="Rich S.A."/>
            <person name="Livny J."/>
            <person name="Vlamakis H."/>
            <person name="Clish C."/>
            <person name="Bullock K."/>
            <person name="Deik A."/>
            <person name="Scott J."/>
            <person name="Pierce K.A."/>
            <person name="Xavier R.J."/>
            <person name="Alm E.J."/>
        </authorList>
    </citation>
    <scope>NUCLEOTIDE SEQUENCE [LARGE SCALE GENOMIC DNA]</scope>
    <source>
        <strain evidence="4 14">BIOML-A1</strain>
        <strain evidence="2 15">BIOML-A25</strain>
        <strain evidence="5 13">BIOML-A4</strain>
        <strain evidence="3 12">BIOML-A5</strain>
    </source>
</reference>
<evidence type="ECO:0000256" key="1">
    <source>
        <dbReference type="SAM" id="Phobius"/>
    </source>
</evidence>
<dbReference type="EMBL" id="SLTX01000001">
    <property type="protein sequence ID" value="TDB08095.1"/>
    <property type="molecule type" value="Genomic_DNA"/>
</dbReference>
<reference evidence="10 11" key="3">
    <citation type="journal article" date="2019" name="Nat. Microbiol.">
        <title>Genomic variation and strain-specific functional adaptation in the human gut microbiome during early life.</title>
        <authorList>
            <person name="Vatanen T."/>
            <person name="Plichta D.R."/>
            <person name="Somani J."/>
            <person name="Munch P.C."/>
            <person name="Arthur T.D."/>
            <person name="Hall A.B."/>
            <person name="Rudolf S."/>
            <person name="Oakeley E.J."/>
            <person name="Ke X."/>
            <person name="Young R.A."/>
            <person name="Haiser H.J."/>
            <person name="Kolde R."/>
            <person name="Yassour M."/>
            <person name="Luopajarvi K."/>
            <person name="Siljander H."/>
            <person name="Virtanen S.M."/>
            <person name="Ilonen J."/>
            <person name="Uibo R."/>
            <person name="Tillmann V."/>
            <person name="Mokurov S."/>
            <person name="Dorshakova N."/>
            <person name="Porter J.A."/>
            <person name="McHardy A.C."/>
            <person name="Lahdesmaki H."/>
            <person name="Vlamakis H."/>
            <person name="Huttenhower C."/>
            <person name="Knip M."/>
            <person name="Xavier R.J."/>
        </authorList>
    </citation>
    <scope>NUCLEOTIDE SEQUENCE [LARGE SCALE GENOMIC DNA]</scope>
    <source>
        <strain evidence="7 10">RJX1047</strain>
        <strain evidence="8 11">RJX1052</strain>
    </source>
</reference>
<dbReference type="EMBL" id="VVZV01000004">
    <property type="protein sequence ID" value="KAA5322933.1"/>
    <property type="molecule type" value="Genomic_DNA"/>
</dbReference>
<protein>
    <submittedName>
        <fullName evidence="4">Uncharacterized protein</fullName>
    </submittedName>
</protein>
<feature type="transmembrane region" description="Helical" evidence="1">
    <location>
        <begin position="17"/>
        <end position="39"/>
    </location>
</feature>
<evidence type="ECO:0000313" key="5">
    <source>
        <dbReference type="EMBL" id="KAA5401733.1"/>
    </source>
</evidence>
<evidence type="ECO:0000313" key="10">
    <source>
        <dbReference type="Proteomes" id="UP000294527"/>
    </source>
</evidence>
<name>A0A1Y4PFN8_9BACT</name>
<evidence type="ECO:0000313" key="15">
    <source>
        <dbReference type="Proteomes" id="UP000481700"/>
    </source>
</evidence>
<keyword evidence="1" id="KW-1133">Transmembrane helix</keyword>
<dbReference type="Proteomes" id="UP000347681">
    <property type="component" value="Unassembled WGS sequence"/>
</dbReference>
<keyword evidence="1" id="KW-0812">Transmembrane</keyword>
<dbReference type="Proteomes" id="UP000481616">
    <property type="component" value="Unassembled WGS sequence"/>
</dbReference>
<evidence type="ECO:0000313" key="9">
    <source>
        <dbReference type="Proteomes" id="UP000283678"/>
    </source>
</evidence>
<dbReference type="Proteomes" id="UP000294527">
    <property type="component" value="Unassembled WGS sequence"/>
</dbReference>
<organism evidence="4 14">
    <name type="scientific">Phocaeicola dorei</name>
    <dbReference type="NCBI Taxonomy" id="357276"/>
    <lineage>
        <taxon>Bacteria</taxon>
        <taxon>Pseudomonadati</taxon>
        <taxon>Bacteroidota</taxon>
        <taxon>Bacteroidia</taxon>
        <taxon>Bacteroidales</taxon>
        <taxon>Bacteroidaceae</taxon>
        <taxon>Phocaeicola</taxon>
    </lineage>
</organism>
<dbReference type="EMBL" id="QRZL01000020">
    <property type="protein sequence ID" value="RGV73261.1"/>
    <property type="molecule type" value="Genomic_DNA"/>
</dbReference>
<dbReference type="EMBL" id="VVZA01000029">
    <property type="protein sequence ID" value="KAA5401733.1"/>
    <property type="molecule type" value="Genomic_DNA"/>
</dbReference>
<gene>
    <name evidence="6" type="ORF">DWW04_16850</name>
    <name evidence="7" type="ORF">E1I98_02285</name>
    <name evidence="8" type="ORF">E1J06_12195</name>
    <name evidence="5" type="ORF">F2Y51_21035</name>
    <name evidence="4" type="ORF">F2Y58_21310</name>
    <name evidence="3" type="ORF">F2Y61_18300</name>
    <name evidence="2" type="ORF">F2Z07_04575</name>
</gene>
<dbReference type="EMBL" id="VVZB01000013">
    <property type="protein sequence ID" value="KAA5380407.1"/>
    <property type="molecule type" value="Genomic_DNA"/>
</dbReference>
<dbReference type="Proteomes" id="UP000294834">
    <property type="component" value="Unassembled WGS sequence"/>
</dbReference>
<sequence>MKKSAILLNKYHETTYILIYFLSGNNLPIISITLLTIAYQQAFLECKDNGNNRIKNNTMSYCRNKHVLFPMNKKATNSTLSICYLLRKKFVC</sequence>
<evidence type="ECO:0000313" key="13">
    <source>
        <dbReference type="Proteomes" id="UP000441162"/>
    </source>
</evidence>
<evidence type="ECO:0000313" key="7">
    <source>
        <dbReference type="EMBL" id="TDA75287.1"/>
    </source>
</evidence>
<dbReference type="Proteomes" id="UP000481700">
    <property type="component" value="Unassembled WGS sequence"/>
</dbReference>
<comment type="caution">
    <text evidence="4">The sequence shown here is derived from an EMBL/GenBank/DDBJ whole genome shotgun (WGS) entry which is preliminary data.</text>
</comment>
<dbReference type="Proteomes" id="UP000441162">
    <property type="component" value="Unassembled WGS sequence"/>
</dbReference>
<evidence type="ECO:0000313" key="8">
    <source>
        <dbReference type="EMBL" id="TDB08095.1"/>
    </source>
</evidence>
<dbReference type="AlphaFoldDB" id="A0A1Y4PFN8"/>
<dbReference type="EMBL" id="VVYY01000028">
    <property type="protein sequence ID" value="KAA5392923.1"/>
    <property type="molecule type" value="Genomic_DNA"/>
</dbReference>
<evidence type="ECO:0000313" key="14">
    <source>
        <dbReference type="Proteomes" id="UP000481616"/>
    </source>
</evidence>
<accession>A0A1Y4PFN8</accession>
<proteinExistence type="predicted"/>
<dbReference type="EMBL" id="SLTU01000001">
    <property type="protein sequence ID" value="TDA75287.1"/>
    <property type="molecule type" value="Genomic_DNA"/>
</dbReference>
<evidence type="ECO:0000313" key="11">
    <source>
        <dbReference type="Proteomes" id="UP000294834"/>
    </source>
</evidence>
<evidence type="ECO:0000313" key="6">
    <source>
        <dbReference type="EMBL" id="RGV73261.1"/>
    </source>
</evidence>
<evidence type="ECO:0000313" key="2">
    <source>
        <dbReference type="EMBL" id="KAA5322933.1"/>
    </source>
</evidence>
<keyword evidence="1" id="KW-0472">Membrane</keyword>